<dbReference type="GO" id="GO:0031267">
    <property type="term" value="F:small GTPase binding"/>
    <property type="evidence" value="ECO:0007669"/>
    <property type="project" value="TreeGrafter"/>
</dbReference>
<organism evidence="4 5">
    <name type="scientific">Sphaeroforma arctica JP610</name>
    <dbReference type="NCBI Taxonomy" id="667725"/>
    <lineage>
        <taxon>Eukaryota</taxon>
        <taxon>Ichthyosporea</taxon>
        <taxon>Ichthyophonida</taxon>
        <taxon>Sphaeroforma</taxon>
    </lineage>
</organism>
<dbReference type="eggNOG" id="KOG2223">
    <property type="taxonomic scope" value="Eukaryota"/>
</dbReference>
<dbReference type="OrthoDB" id="294251at2759"/>
<evidence type="ECO:0000259" key="3">
    <source>
        <dbReference type="PROSITE" id="PS50086"/>
    </source>
</evidence>
<dbReference type="Pfam" id="PF00566">
    <property type="entry name" value="RabGAP-TBC"/>
    <property type="match status" value="1"/>
</dbReference>
<evidence type="ECO:0000256" key="1">
    <source>
        <dbReference type="SAM" id="MobiDB-lite"/>
    </source>
</evidence>
<dbReference type="EMBL" id="KQ247635">
    <property type="protein sequence ID" value="KNC72066.1"/>
    <property type="molecule type" value="Genomic_DNA"/>
</dbReference>
<dbReference type="Proteomes" id="UP000054560">
    <property type="component" value="Unassembled WGS sequence"/>
</dbReference>
<keyword evidence="5" id="KW-1185">Reference proteome</keyword>
<dbReference type="GeneID" id="25915888"/>
<dbReference type="InterPro" id="IPR050302">
    <property type="entry name" value="Rab_GAP_TBC_domain"/>
</dbReference>
<feature type="region of interest" description="Disordered" evidence="1">
    <location>
        <begin position="1"/>
        <end position="28"/>
    </location>
</feature>
<dbReference type="Gene3D" id="1.10.8.270">
    <property type="entry name" value="putative rabgap domain of human tbc1 domain family member 14 like domains"/>
    <property type="match status" value="1"/>
</dbReference>
<sequence>VSSRGDSGDSSSSIADEDRADPSMSTYDVNTHQVEKSISYVGREASATLIELDLGRTFPALDFFRVGGPFHETLRIILETYVSYRPDIGYVQGMSFIASVLLLYVGELDAFICFANILNRPVLMTFFRMEMSG</sequence>
<evidence type="ECO:0000313" key="5">
    <source>
        <dbReference type="Proteomes" id="UP000054560"/>
    </source>
</evidence>
<feature type="compositionally biased region" description="Low complexity" evidence="1">
    <location>
        <begin position="1"/>
        <end position="13"/>
    </location>
</feature>
<feature type="non-terminal residue" evidence="4">
    <location>
        <position position="133"/>
    </location>
</feature>
<dbReference type="SUPFAM" id="SSF47923">
    <property type="entry name" value="Ypt/Rab-GAP domain of gyp1p"/>
    <property type="match status" value="1"/>
</dbReference>
<reference evidence="4 5" key="1">
    <citation type="submission" date="2011-02" db="EMBL/GenBank/DDBJ databases">
        <title>The Genome Sequence of Sphaeroforma arctica JP610.</title>
        <authorList>
            <consortium name="The Broad Institute Genome Sequencing Platform"/>
            <person name="Russ C."/>
            <person name="Cuomo C."/>
            <person name="Young S.K."/>
            <person name="Zeng Q."/>
            <person name="Gargeya S."/>
            <person name="Alvarado L."/>
            <person name="Berlin A."/>
            <person name="Chapman S.B."/>
            <person name="Chen Z."/>
            <person name="Freedman E."/>
            <person name="Gellesch M."/>
            <person name="Goldberg J."/>
            <person name="Griggs A."/>
            <person name="Gujja S."/>
            <person name="Heilman E."/>
            <person name="Heiman D."/>
            <person name="Howarth C."/>
            <person name="Mehta T."/>
            <person name="Neiman D."/>
            <person name="Pearson M."/>
            <person name="Roberts A."/>
            <person name="Saif S."/>
            <person name="Shea T."/>
            <person name="Shenoy N."/>
            <person name="Sisk P."/>
            <person name="Stolte C."/>
            <person name="Sykes S."/>
            <person name="White J."/>
            <person name="Yandava C."/>
            <person name="Burger G."/>
            <person name="Gray M.W."/>
            <person name="Holland P.W.H."/>
            <person name="King N."/>
            <person name="Lang F.B.F."/>
            <person name="Roger A.J."/>
            <person name="Ruiz-Trillo I."/>
            <person name="Haas B."/>
            <person name="Nusbaum C."/>
            <person name="Birren B."/>
        </authorList>
    </citation>
    <scope>NUCLEOTIDE SEQUENCE [LARGE SCALE GENOMIC DNA]</scope>
    <source>
        <strain evidence="4 5">JP610</strain>
    </source>
</reference>
<dbReference type="InterPro" id="IPR000195">
    <property type="entry name" value="Rab-GAP-TBC_dom"/>
</dbReference>
<dbReference type="FunFam" id="1.10.8.270:FF:000008">
    <property type="entry name" value="Putative TBC1 domain family member 14"/>
    <property type="match status" value="1"/>
</dbReference>
<dbReference type="RefSeq" id="XP_014145968.1">
    <property type="nucleotide sequence ID" value="XM_014290493.1"/>
</dbReference>
<dbReference type="PANTHER" id="PTHR47219:SF15">
    <property type="entry name" value="TBC1 DOMAIN FAMILY MEMBER 12 ISOFORM X1"/>
    <property type="match status" value="1"/>
</dbReference>
<keyword evidence="2" id="KW-0472">Membrane</keyword>
<dbReference type="GO" id="GO:0005096">
    <property type="term" value="F:GTPase activator activity"/>
    <property type="evidence" value="ECO:0007669"/>
    <property type="project" value="TreeGrafter"/>
</dbReference>
<evidence type="ECO:0000313" key="4">
    <source>
        <dbReference type="EMBL" id="KNC72066.1"/>
    </source>
</evidence>
<dbReference type="PROSITE" id="PS50086">
    <property type="entry name" value="TBC_RABGAP"/>
    <property type="match status" value="1"/>
</dbReference>
<evidence type="ECO:0000256" key="2">
    <source>
        <dbReference type="SAM" id="Phobius"/>
    </source>
</evidence>
<dbReference type="STRING" id="667725.A0A0L0F683"/>
<dbReference type="PANTHER" id="PTHR47219">
    <property type="entry name" value="RAB GTPASE-ACTIVATING PROTEIN 1-LIKE"/>
    <property type="match status" value="1"/>
</dbReference>
<proteinExistence type="predicted"/>
<protein>
    <recommendedName>
        <fullName evidence="3">Rab-GAP TBC domain-containing protein</fullName>
    </recommendedName>
</protein>
<feature type="domain" description="Rab-GAP TBC" evidence="3">
    <location>
        <begin position="1"/>
        <end position="133"/>
    </location>
</feature>
<feature type="transmembrane region" description="Helical" evidence="2">
    <location>
        <begin position="96"/>
        <end position="118"/>
    </location>
</feature>
<keyword evidence="2" id="KW-0812">Transmembrane</keyword>
<dbReference type="AlphaFoldDB" id="A0A0L0F683"/>
<dbReference type="InterPro" id="IPR035969">
    <property type="entry name" value="Rab-GAP_TBC_sf"/>
</dbReference>
<name>A0A0L0F683_9EUKA</name>
<accession>A0A0L0F683</accession>
<keyword evidence="2" id="KW-1133">Transmembrane helix</keyword>
<gene>
    <name evidence="4" type="ORF">SARC_15384</name>
</gene>
<feature type="non-terminal residue" evidence="4">
    <location>
        <position position="1"/>
    </location>
</feature>